<evidence type="ECO:0000313" key="3">
    <source>
        <dbReference type="EMBL" id="ELK38415.1"/>
    </source>
</evidence>
<dbReference type="InterPro" id="IPR039257">
    <property type="entry name" value="BTLA"/>
</dbReference>
<evidence type="ECO:0000256" key="1">
    <source>
        <dbReference type="SAM" id="Phobius"/>
    </source>
</evidence>
<dbReference type="SMART" id="SM00409">
    <property type="entry name" value="IG"/>
    <property type="match status" value="1"/>
</dbReference>
<dbReference type="InterPro" id="IPR013783">
    <property type="entry name" value="Ig-like_fold"/>
</dbReference>
<keyword evidence="1" id="KW-0472">Membrane</keyword>
<sequence>MKWNSNGERYQDDSHAARKIPMLDNVAVDDPHPADMSMQELQKCSHNPIARENPCKTQLRVQRESMQNVYAGDPFQLECPVVYCAERPNVTWCKFKETQCLPLGASQRLHMKWEDRQNIAVFILHFDRAVASDNGSYHCFLNVSSVLIESHSIAVNVNESTRNNSEHPLINTTSAAGPPFKKEVEDTPLVLYCLLPLGGLLLLVTCFYLFCCLKRHQGEQKEPSNTPERRNNPVDVSWPFRSEQIEVGTRQNPQTLPSETDVYDNDPWVSVQEESGVYSNPRLEENKQGIVYASLNHSVIEMNSRQARNVKEAPTEYAAICVRS</sequence>
<dbReference type="eggNOG" id="ENOG502S8FS">
    <property type="taxonomic scope" value="Eukaryota"/>
</dbReference>
<gene>
    <name evidence="3" type="ORF">MDA_GLEAN10011637</name>
</gene>
<dbReference type="AlphaFoldDB" id="L5MJF4"/>
<evidence type="ECO:0000313" key="4">
    <source>
        <dbReference type="Proteomes" id="UP000010556"/>
    </source>
</evidence>
<dbReference type="SUPFAM" id="SSF48726">
    <property type="entry name" value="Immunoglobulin"/>
    <property type="match status" value="1"/>
</dbReference>
<proteinExistence type="predicted"/>
<dbReference type="InterPro" id="IPR036179">
    <property type="entry name" value="Ig-like_dom_sf"/>
</dbReference>
<accession>L5MJF4</accession>
<dbReference type="GO" id="GO:0002768">
    <property type="term" value="P:immune response-regulating cell surface receptor signaling pathway"/>
    <property type="evidence" value="ECO:0007669"/>
    <property type="project" value="InterPro"/>
</dbReference>
<dbReference type="Gene3D" id="2.60.40.10">
    <property type="entry name" value="Immunoglobulins"/>
    <property type="match status" value="1"/>
</dbReference>
<keyword evidence="1" id="KW-0812">Transmembrane</keyword>
<feature type="domain" description="Ig-like" evidence="2">
    <location>
        <begin position="54"/>
        <end position="154"/>
    </location>
</feature>
<dbReference type="Proteomes" id="UP000010556">
    <property type="component" value="Unassembled WGS sequence"/>
</dbReference>
<reference evidence="4" key="1">
    <citation type="journal article" date="2013" name="Science">
        <title>Comparative analysis of bat genomes provides insight into the evolution of flight and immunity.</title>
        <authorList>
            <person name="Zhang G."/>
            <person name="Cowled C."/>
            <person name="Shi Z."/>
            <person name="Huang Z."/>
            <person name="Bishop-Lilly K.A."/>
            <person name="Fang X."/>
            <person name="Wynne J.W."/>
            <person name="Xiong Z."/>
            <person name="Baker M.L."/>
            <person name="Zhao W."/>
            <person name="Tachedjian M."/>
            <person name="Zhu Y."/>
            <person name="Zhou P."/>
            <person name="Jiang X."/>
            <person name="Ng J."/>
            <person name="Yang L."/>
            <person name="Wu L."/>
            <person name="Xiao J."/>
            <person name="Feng Y."/>
            <person name="Chen Y."/>
            <person name="Sun X."/>
            <person name="Zhang Y."/>
            <person name="Marsh G.A."/>
            <person name="Crameri G."/>
            <person name="Broder C.C."/>
            <person name="Frey K.G."/>
            <person name="Wang L.F."/>
            <person name="Wang J."/>
        </authorList>
    </citation>
    <scope>NUCLEOTIDE SEQUENCE [LARGE SCALE GENOMIC DNA]</scope>
</reference>
<dbReference type="PANTHER" id="PTHR37996:SF1">
    <property type="entry name" value="B- AND T-LYMPHOCYTE ATTENUATOR"/>
    <property type="match status" value="1"/>
</dbReference>
<keyword evidence="1" id="KW-1133">Transmembrane helix</keyword>
<keyword evidence="4" id="KW-1185">Reference proteome</keyword>
<dbReference type="InterPro" id="IPR007110">
    <property type="entry name" value="Ig-like_dom"/>
</dbReference>
<dbReference type="EMBL" id="KB098936">
    <property type="protein sequence ID" value="ELK38415.1"/>
    <property type="molecule type" value="Genomic_DNA"/>
</dbReference>
<dbReference type="InterPro" id="IPR003599">
    <property type="entry name" value="Ig_sub"/>
</dbReference>
<feature type="transmembrane region" description="Helical" evidence="1">
    <location>
        <begin position="189"/>
        <end position="211"/>
    </location>
</feature>
<name>L5MJF4_MYODS</name>
<dbReference type="PROSITE" id="PS50835">
    <property type="entry name" value="IG_LIKE"/>
    <property type="match status" value="1"/>
</dbReference>
<dbReference type="GO" id="GO:0005886">
    <property type="term" value="C:plasma membrane"/>
    <property type="evidence" value="ECO:0007669"/>
    <property type="project" value="InterPro"/>
</dbReference>
<dbReference type="PANTHER" id="PTHR37996">
    <property type="entry name" value="B- AND T-LYMPHOCYTE ATTENUATOR"/>
    <property type="match status" value="1"/>
</dbReference>
<evidence type="ECO:0000259" key="2">
    <source>
        <dbReference type="PROSITE" id="PS50835"/>
    </source>
</evidence>
<protein>
    <submittedName>
        <fullName evidence="3">B-and T-lymphocyte attenuator</fullName>
    </submittedName>
</protein>
<organism evidence="3 4">
    <name type="scientific">Myotis davidii</name>
    <name type="common">David's myotis</name>
    <dbReference type="NCBI Taxonomy" id="225400"/>
    <lineage>
        <taxon>Eukaryota</taxon>
        <taxon>Metazoa</taxon>
        <taxon>Chordata</taxon>
        <taxon>Craniata</taxon>
        <taxon>Vertebrata</taxon>
        <taxon>Euteleostomi</taxon>
        <taxon>Mammalia</taxon>
        <taxon>Eutheria</taxon>
        <taxon>Laurasiatheria</taxon>
        <taxon>Chiroptera</taxon>
        <taxon>Yangochiroptera</taxon>
        <taxon>Vespertilionidae</taxon>
        <taxon>Myotis</taxon>
    </lineage>
</organism>
<dbReference type="GO" id="GO:0038023">
    <property type="term" value="F:signaling receptor activity"/>
    <property type="evidence" value="ECO:0007669"/>
    <property type="project" value="InterPro"/>
</dbReference>